<dbReference type="RefSeq" id="WP_024544272.1">
    <property type="nucleotide sequence ID" value="NZ_BPLV01000001.1"/>
</dbReference>
<dbReference type="InterPro" id="IPR007759">
    <property type="entry name" value="Asxl_HARE-HTH"/>
</dbReference>
<dbReference type="PROSITE" id="PS51913">
    <property type="entry name" value="HTH_HARE"/>
    <property type="match status" value="1"/>
</dbReference>
<feature type="domain" description="HTH HARE-type" evidence="2">
    <location>
        <begin position="4"/>
        <end position="81"/>
    </location>
</feature>
<dbReference type="NCBIfam" id="NF045964">
    <property type="entry name" value="RNAP_delt_plasma"/>
    <property type="match status" value="1"/>
</dbReference>
<accession>A0A448ZYS1</accession>
<dbReference type="AlphaFoldDB" id="A0A448ZYS1"/>
<keyword evidence="1" id="KW-0804">Transcription</keyword>
<proteinExistence type="predicted"/>
<gene>
    <name evidence="3" type="ORF">NCTC10113_01280</name>
</gene>
<protein>
    <recommendedName>
        <fullName evidence="2">HTH HARE-type domain-containing protein</fullName>
    </recommendedName>
</protein>
<name>A0A448ZYS1_METSV</name>
<dbReference type="EMBL" id="LR214939">
    <property type="protein sequence ID" value="VEU56374.1"/>
    <property type="molecule type" value="Genomic_DNA"/>
</dbReference>
<evidence type="ECO:0000259" key="2">
    <source>
        <dbReference type="PROSITE" id="PS51913"/>
    </source>
</evidence>
<dbReference type="Gene3D" id="1.10.10.1250">
    <property type="entry name" value="RNA polymerase, subunit delta, N-terminal domain"/>
    <property type="match status" value="1"/>
</dbReference>
<reference evidence="3" key="1">
    <citation type="submission" date="2019-01" db="EMBL/GenBank/DDBJ databases">
        <authorList>
            <consortium name="Pathogen Informatics"/>
        </authorList>
    </citation>
    <scope>NUCLEOTIDE SEQUENCE [LARGE SCALE GENOMIC DNA]</scope>
    <source>
        <strain evidence="3">NCTC10113</strain>
    </source>
</reference>
<organism evidence="3">
    <name type="scientific">Metamycoplasma salivarium</name>
    <name type="common">Mycoplasma salivarium</name>
    <dbReference type="NCBI Taxonomy" id="2124"/>
    <lineage>
        <taxon>Bacteria</taxon>
        <taxon>Bacillati</taxon>
        <taxon>Mycoplasmatota</taxon>
        <taxon>Mycoplasmoidales</taxon>
        <taxon>Metamycoplasmataceae</taxon>
        <taxon>Metamycoplasma</taxon>
    </lineage>
</organism>
<evidence type="ECO:0000313" key="3">
    <source>
        <dbReference type="EMBL" id="VEU56374.1"/>
    </source>
</evidence>
<dbReference type="GO" id="GO:0006355">
    <property type="term" value="P:regulation of DNA-templated transcription"/>
    <property type="evidence" value="ECO:0007669"/>
    <property type="project" value="InterPro"/>
</dbReference>
<sequence length="87" mass="10207">MKFFTMVDTAKDFLGHQKSVEFDAIFDKVKEVLFDSWRAETPTEVSDVEIINKKRGELYKLLTIDSRFFRNNDGTWTAIRPDTLGRE</sequence>
<evidence type="ECO:0000256" key="1">
    <source>
        <dbReference type="ARBA" id="ARBA00023163"/>
    </source>
</evidence>
<dbReference type="InterPro" id="IPR038087">
    <property type="entry name" value="RNAP_delta_N_dom_sf"/>
</dbReference>
<geneLocation type="plasmid" evidence="3">
    <name>2</name>
</geneLocation>
<keyword evidence="3" id="KW-0614">Plasmid</keyword>